<evidence type="ECO:0000313" key="3">
    <source>
        <dbReference type="Proteomes" id="UP000282060"/>
    </source>
</evidence>
<dbReference type="AlphaFoldDB" id="A0A3S0LB87"/>
<evidence type="ECO:0000313" key="2">
    <source>
        <dbReference type="EMBL" id="RTR31272.1"/>
    </source>
</evidence>
<dbReference type="InterPro" id="IPR010181">
    <property type="entry name" value="CGCAxxGCC_motif"/>
</dbReference>
<dbReference type="RefSeq" id="WP_126506470.1">
    <property type="nucleotide sequence ID" value="NZ_RXNV01000006.1"/>
</dbReference>
<keyword evidence="1" id="KW-0732">Signal</keyword>
<feature type="signal peptide" evidence="1">
    <location>
        <begin position="1"/>
        <end position="27"/>
    </location>
</feature>
<name>A0A3S0LB87_9GAMM</name>
<dbReference type="Proteomes" id="UP000282060">
    <property type="component" value="Unassembled WGS sequence"/>
</dbReference>
<comment type="caution">
    <text evidence="2">The sequence shown here is derived from an EMBL/GenBank/DDBJ whole genome shotgun (WGS) entry which is preliminary data.</text>
</comment>
<dbReference type="EMBL" id="RXNV01000006">
    <property type="protein sequence ID" value="RTR31272.1"/>
    <property type="molecule type" value="Genomic_DNA"/>
</dbReference>
<organism evidence="2 3">
    <name type="scientific">Shewanella atlantica</name>
    <dbReference type="NCBI Taxonomy" id="271099"/>
    <lineage>
        <taxon>Bacteria</taxon>
        <taxon>Pseudomonadati</taxon>
        <taxon>Pseudomonadota</taxon>
        <taxon>Gammaproteobacteria</taxon>
        <taxon>Alteromonadales</taxon>
        <taxon>Shewanellaceae</taxon>
        <taxon>Shewanella</taxon>
    </lineage>
</organism>
<accession>A0A3S0LB87</accession>
<dbReference type="Gene3D" id="3.90.10.10">
    <property type="entry name" value="Cytochrome C3"/>
    <property type="match status" value="1"/>
</dbReference>
<dbReference type="SUPFAM" id="SSF48695">
    <property type="entry name" value="Multiheme cytochromes"/>
    <property type="match status" value="2"/>
</dbReference>
<sequence>MNLDRRQAMGKIVGFAGAAAVSPAVFAADTCPVDGAIGLGSDGKDLADNLLGYIELDPFAVAKRAYEGYFRGGCMYGVFNAVVKELAAQGHEDACNFAAIPTNITVYGGSGVKGWGSICGCVNAAAMIINILGGVDQFQVISAVNRYYEKTPMPRGDDKFLNYIGAPIMHNDAGELLTADMIGQSVAGSILCHTSVSHWSATSKLGGKHKAKYERCAQVTAEIAFKTVEFLNLALKGELATDPKFEIHAQGNDDCSGCHTGTKREPDTYIGSDVNSYMECQTCHAPHDVTSGLTGMHADATCSTCHN</sequence>
<proteinExistence type="predicted"/>
<evidence type="ECO:0000256" key="1">
    <source>
        <dbReference type="SAM" id="SignalP"/>
    </source>
</evidence>
<dbReference type="OrthoDB" id="6397224at2"/>
<dbReference type="Pfam" id="PF09719">
    <property type="entry name" value="C_GCAxxG_C_C"/>
    <property type="match status" value="1"/>
</dbReference>
<keyword evidence="3" id="KW-1185">Reference proteome</keyword>
<gene>
    <name evidence="2" type="ORF">EKG39_14510</name>
</gene>
<feature type="chain" id="PRO_5018631902" evidence="1">
    <location>
        <begin position="28"/>
        <end position="307"/>
    </location>
</feature>
<protein>
    <submittedName>
        <fullName evidence="2">Cytochrome C</fullName>
    </submittedName>
</protein>
<dbReference type="InterPro" id="IPR006311">
    <property type="entry name" value="TAT_signal"/>
</dbReference>
<dbReference type="InterPro" id="IPR036280">
    <property type="entry name" value="Multihaem_cyt_sf"/>
</dbReference>
<reference evidence="2 3" key="1">
    <citation type="submission" date="2018-12" db="EMBL/GenBank/DDBJ databases">
        <authorList>
            <person name="Yu L."/>
        </authorList>
    </citation>
    <scope>NUCLEOTIDE SEQUENCE [LARGE SCALE GENOMIC DNA]</scope>
    <source>
        <strain evidence="2 3">HAW-EB5</strain>
    </source>
</reference>
<dbReference type="PROSITE" id="PS51318">
    <property type="entry name" value="TAT"/>
    <property type="match status" value="1"/>
</dbReference>